<dbReference type="AlphaFoldDB" id="A0A9D4HBK4"/>
<evidence type="ECO:0000313" key="2">
    <source>
        <dbReference type="EMBL" id="KAH3831165.1"/>
    </source>
</evidence>
<comment type="caution">
    <text evidence="2">The sequence shown here is derived from an EMBL/GenBank/DDBJ whole genome shotgun (WGS) entry which is preliminary data.</text>
</comment>
<dbReference type="Proteomes" id="UP000828390">
    <property type="component" value="Unassembled WGS sequence"/>
</dbReference>
<proteinExistence type="predicted"/>
<keyword evidence="3" id="KW-1185">Reference proteome</keyword>
<feature type="region of interest" description="Disordered" evidence="1">
    <location>
        <begin position="1"/>
        <end position="29"/>
    </location>
</feature>
<feature type="compositionally biased region" description="Polar residues" evidence="1">
    <location>
        <begin position="19"/>
        <end position="29"/>
    </location>
</feature>
<accession>A0A9D4HBK4</accession>
<sequence length="70" mass="8111">MHILYRAQDRRYSPEHDYNTSLSTRAPTCNRQPKQVGLVWTRHRARLSVQGFPLGHARVVDVEAVRRKAG</sequence>
<name>A0A9D4HBK4_DREPO</name>
<gene>
    <name evidence="2" type="ORF">DPMN_104427</name>
</gene>
<reference evidence="2" key="2">
    <citation type="submission" date="2020-11" db="EMBL/GenBank/DDBJ databases">
        <authorList>
            <person name="McCartney M.A."/>
            <person name="Auch B."/>
            <person name="Kono T."/>
            <person name="Mallez S."/>
            <person name="Becker A."/>
            <person name="Gohl D.M."/>
            <person name="Silverstein K.A.T."/>
            <person name="Koren S."/>
            <person name="Bechman K.B."/>
            <person name="Herman A."/>
            <person name="Abrahante J.E."/>
            <person name="Garbe J."/>
        </authorList>
    </citation>
    <scope>NUCLEOTIDE SEQUENCE</scope>
    <source>
        <strain evidence="2">Duluth1</strain>
        <tissue evidence="2">Whole animal</tissue>
    </source>
</reference>
<feature type="compositionally biased region" description="Basic and acidic residues" evidence="1">
    <location>
        <begin position="7"/>
        <end position="18"/>
    </location>
</feature>
<evidence type="ECO:0000256" key="1">
    <source>
        <dbReference type="SAM" id="MobiDB-lite"/>
    </source>
</evidence>
<protein>
    <submittedName>
        <fullName evidence="2">Uncharacterized protein</fullName>
    </submittedName>
</protein>
<evidence type="ECO:0000313" key="3">
    <source>
        <dbReference type="Proteomes" id="UP000828390"/>
    </source>
</evidence>
<dbReference type="EMBL" id="JAIWYP010000004">
    <property type="protein sequence ID" value="KAH3831165.1"/>
    <property type="molecule type" value="Genomic_DNA"/>
</dbReference>
<reference evidence="2" key="1">
    <citation type="journal article" date="2019" name="bioRxiv">
        <title>The Genome of the Zebra Mussel, Dreissena polymorpha: A Resource for Invasive Species Research.</title>
        <authorList>
            <person name="McCartney M.A."/>
            <person name="Auch B."/>
            <person name="Kono T."/>
            <person name="Mallez S."/>
            <person name="Zhang Y."/>
            <person name="Obille A."/>
            <person name="Becker A."/>
            <person name="Abrahante J.E."/>
            <person name="Garbe J."/>
            <person name="Badalamenti J.P."/>
            <person name="Herman A."/>
            <person name="Mangelson H."/>
            <person name="Liachko I."/>
            <person name="Sullivan S."/>
            <person name="Sone E.D."/>
            <person name="Koren S."/>
            <person name="Silverstein K.A.T."/>
            <person name="Beckman K.B."/>
            <person name="Gohl D.M."/>
        </authorList>
    </citation>
    <scope>NUCLEOTIDE SEQUENCE</scope>
    <source>
        <strain evidence="2">Duluth1</strain>
        <tissue evidence="2">Whole animal</tissue>
    </source>
</reference>
<organism evidence="2 3">
    <name type="scientific">Dreissena polymorpha</name>
    <name type="common">Zebra mussel</name>
    <name type="synonym">Mytilus polymorpha</name>
    <dbReference type="NCBI Taxonomy" id="45954"/>
    <lineage>
        <taxon>Eukaryota</taxon>
        <taxon>Metazoa</taxon>
        <taxon>Spiralia</taxon>
        <taxon>Lophotrochozoa</taxon>
        <taxon>Mollusca</taxon>
        <taxon>Bivalvia</taxon>
        <taxon>Autobranchia</taxon>
        <taxon>Heteroconchia</taxon>
        <taxon>Euheterodonta</taxon>
        <taxon>Imparidentia</taxon>
        <taxon>Neoheterodontei</taxon>
        <taxon>Myida</taxon>
        <taxon>Dreissenoidea</taxon>
        <taxon>Dreissenidae</taxon>
        <taxon>Dreissena</taxon>
    </lineage>
</organism>